<dbReference type="PANTHER" id="PTHR31964:SF124">
    <property type="entry name" value="ADENINE NUCLEOTIDE ALPHA HYDROLASES-LIKE SUPERFAMILY PROTEIN"/>
    <property type="match status" value="1"/>
</dbReference>
<dbReference type="InterPro" id="IPR006015">
    <property type="entry name" value="Universal_stress_UspA"/>
</dbReference>
<dbReference type="PRINTS" id="PR01438">
    <property type="entry name" value="UNVRSLSTRESS"/>
</dbReference>
<evidence type="ECO:0000259" key="2">
    <source>
        <dbReference type="Pfam" id="PF00582"/>
    </source>
</evidence>
<name>A0ABC8R0B2_9AQUA</name>
<comment type="caution">
    <text evidence="3">The sequence shown here is derived from an EMBL/GenBank/DDBJ whole genome shotgun (WGS) entry which is preliminary data.</text>
</comment>
<dbReference type="SUPFAM" id="SSF52402">
    <property type="entry name" value="Adenine nucleotide alpha hydrolases-like"/>
    <property type="match status" value="1"/>
</dbReference>
<dbReference type="InterPro" id="IPR014729">
    <property type="entry name" value="Rossmann-like_a/b/a_fold"/>
</dbReference>
<evidence type="ECO:0000313" key="4">
    <source>
        <dbReference type="Proteomes" id="UP001642360"/>
    </source>
</evidence>
<dbReference type="EMBL" id="CAUOFW020000840">
    <property type="protein sequence ID" value="CAK9137891.1"/>
    <property type="molecule type" value="Genomic_DNA"/>
</dbReference>
<dbReference type="PANTHER" id="PTHR31964">
    <property type="entry name" value="ADENINE NUCLEOTIDE ALPHA HYDROLASES-LIKE SUPERFAMILY PROTEIN"/>
    <property type="match status" value="1"/>
</dbReference>
<protein>
    <recommendedName>
        <fullName evidence="2">UspA domain-containing protein</fullName>
    </recommendedName>
</protein>
<feature type="domain" description="UspA" evidence="2">
    <location>
        <begin position="105"/>
        <end position="263"/>
    </location>
</feature>
<accession>A0ABC8R0B2</accession>
<gene>
    <name evidence="3" type="ORF">ILEXP_LOCUS4938</name>
</gene>
<dbReference type="Pfam" id="PF00582">
    <property type="entry name" value="Usp"/>
    <property type="match status" value="1"/>
</dbReference>
<evidence type="ECO:0000256" key="1">
    <source>
        <dbReference type="SAM" id="MobiDB-lite"/>
    </source>
</evidence>
<evidence type="ECO:0000313" key="3">
    <source>
        <dbReference type="EMBL" id="CAK9137891.1"/>
    </source>
</evidence>
<keyword evidence="4" id="KW-1185">Reference proteome</keyword>
<sequence>MIEFRWPIISVSPFLSHRLGIEQLCSAELLTVSTHPRRICTQGKGLNGEKNRLRSSEQAGGGGYTEAKHQAMATTTVETSAGEAAMEEEQKQQVLMPPVKKTAMKVSVAIDESDASFYALKWTLNRLFRRSAVATPTPEPSNLEDSDVLTVVHVIQPLQHYILPAVPPVPVYVDMEASRKVQEENVASILSRALRMCKEKMIKAETLILQGDPKEMICQAVEDMNADLLVVGNRGRSKIRRALLGSVSDYCAHHANCPVLIMKPPKESSQK</sequence>
<dbReference type="InterPro" id="IPR006016">
    <property type="entry name" value="UspA"/>
</dbReference>
<dbReference type="Gene3D" id="3.40.50.620">
    <property type="entry name" value="HUPs"/>
    <property type="match status" value="1"/>
</dbReference>
<organism evidence="3 4">
    <name type="scientific">Ilex paraguariensis</name>
    <name type="common">yerba mate</name>
    <dbReference type="NCBI Taxonomy" id="185542"/>
    <lineage>
        <taxon>Eukaryota</taxon>
        <taxon>Viridiplantae</taxon>
        <taxon>Streptophyta</taxon>
        <taxon>Embryophyta</taxon>
        <taxon>Tracheophyta</taxon>
        <taxon>Spermatophyta</taxon>
        <taxon>Magnoliopsida</taxon>
        <taxon>eudicotyledons</taxon>
        <taxon>Gunneridae</taxon>
        <taxon>Pentapetalae</taxon>
        <taxon>asterids</taxon>
        <taxon>campanulids</taxon>
        <taxon>Aquifoliales</taxon>
        <taxon>Aquifoliaceae</taxon>
        <taxon>Ilex</taxon>
    </lineage>
</organism>
<reference evidence="3 4" key="1">
    <citation type="submission" date="2024-02" db="EMBL/GenBank/DDBJ databases">
        <authorList>
            <person name="Vignale AGUSTIN F."/>
            <person name="Sosa J E."/>
            <person name="Modenutti C."/>
        </authorList>
    </citation>
    <scope>NUCLEOTIDE SEQUENCE [LARGE SCALE GENOMIC DNA]</scope>
</reference>
<dbReference type="CDD" id="cd23659">
    <property type="entry name" value="USP_At3g01520-like"/>
    <property type="match status" value="1"/>
</dbReference>
<dbReference type="Proteomes" id="UP001642360">
    <property type="component" value="Unassembled WGS sequence"/>
</dbReference>
<dbReference type="AlphaFoldDB" id="A0ABC8R0B2"/>
<proteinExistence type="predicted"/>
<feature type="region of interest" description="Disordered" evidence="1">
    <location>
        <begin position="43"/>
        <end position="68"/>
    </location>
</feature>